<protein>
    <recommendedName>
        <fullName evidence="4">Allergen</fullName>
    </recommendedName>
</protein>
<dbReference type="AlphaFoldDB" id="A0A6A5UZQ9"/>
<feature type="compositionally biased region" description="Basic and acidic residues" evidence="1">
    <location>
        <begin position="267"/>
        <end position="283"/>
    </location>
</feature>
<dbReference type="EMBL" id="ML976702">
    <property type="protein sequence ID" value="KAF1970305.1"/>
    <property type="molecule type" value="Genomic_DNA"/>
</dbReference>
<name>A0A6A5UZQ9_9PLEO</name>
<feature type="compositionally biased region" description="Basic and acidic residues" evidence="1">
    <location>
        <begin position="297"/>
        <end position="323"/>
    </location>
</feature>
<dbReference type="PANTHER" id="PTHR38703">
    <property type="entry name" value="CHROMOSOME 8, WHOLE GENOME SHOTGUN SEQUENCE"/>
    <property type="match status" value="1"/>
</dbReference>
<evidence type="ECO:0000313" key="2">
    <source>
        <dbReference type="EMBL" id="KAF1970305.1"/>
    </source>
</evidence>
<evidence type="ECO:0000313" key="3">
    <source>
        <dbReference type="Proteomes" id="UP000800036"/>
    </source>
</evidence>
<feature type="compositionally biased region" description="Low complexity" evidence="1">
    <location>
        <begin position="284"/>
        <end position="296"/>
    </location>
</feature>
<proteinExistence type="predicted"/>
<reference evidence="2" key="1">
    <citation type="journal article" date="2020" name="Stud. Mycol.">
        <title>101 Dothideomycetes genomes: a test case for predicting lifestyles and emergence of pathogens.</title>
        <authorList>
            <person name="Haridas S."/>
            <person name="Albert R."/>
            <person name="Binder M."/>
            <person name="Bloem J."/>
            <person name="Labutti K."/>
            <person name="Salamov A."/>
            <person name="Andreopoulos B."/>
            <person name="Baker S."/>
            <person name="Barry K."/>
            <person name="Bills G."/>
            <person name="Bluhm B."/>
            <person name="Cannon C."/>
            <person name="Castanera R."/>
            <person name="Culley D."/>
            <person name="Daum C."/>
            <person name="Ezra D."/>
            <person name="Gonzalez J."/>
            <person name="Henrissat B."/>
            <person name="Kuo A."/>
            <person name="Liang C."/>
            <person name="Lipzen A."/>
            <person name="Lutzoni F."/>
            <person name="Magnuson J."/>
            <person name="Mondo S."/>
            <person name="Nolan M."/>
            <person name="Ohm R."/>
            <person name="Pangilinan J."/>
            <person name="Park H.-J."/>
            <person name="Ramirez L."/>
            <person name="Alfaro M."/>
            <person name="Sun H."/>
            <person name="Tritt A."/>
            <person name="Yoshinaga Y."/>
            <person name="Zwiers L.-H."/>
            <person name="Turgeon B."/>
            <person name="Goodwin S."/>
            <person name="Spatafora J."/>
            <person name="Crous P."/>
            <person name="Grigoriev I."/>
        </authorList>
    </citation>
    <scope>NUCLEOTIDE SEQUENCE</scope>
    <source>
        <strain evidence="2">CBS 107.79</strain>
    </source>
</reference>
<organism evidence="2 3">
    <name type="scientific">Bimuria novae-zelandiae CBS 107.79</name>
    <dbReference type="NCBI Taxonomy" id="1447943"/>
    <lineage>
        <taxon>Eukaryota</taxon>
        <taxon>Fungi</taxon>
        <taxon>Dikarya</taxon>
        <taxon>Ascomycota</taxon>
        <taxon>Pezizomycotina</taxon>
        <taxon>Dothideomycetes</taxon>
        <taxon>Pleosporomycetidae</taxon>
        <taxon>Pleosporales</taxon>
        <taxon>Massarineae</taxon>
        <taxon>Didymosphaeriaceae</taxon>
        <taxon>Bimuria</taxon>
    </lineage>
</organism>
<dbReference type="Proteomes" id="UP000800036">
    <property type="component" value="Unassembled WGS sequence"/>
</dbReference>
<evidence type="ECO:0008006" key="4">
    <source>
        <dbReference type="Google" id="ProtNLM"/>
    </source>
</evidence>
<sequence>MDKAKAAINDFMSKSGHHDTTVHETVAPAVKEEVVKPHVHEEILTAVDKEPVHDRDVLPEQHTAQPGAVQHREFDHRDADHTKRNLAAEQAAFKDHRVVEDTTHSQSAAAAVGGEHVHHHIHETIQPVVHKETIQPNVVHTTVPIHEVHHNAATHHETSELPAMTMSEFKQNGGVLGGRGERYDGFEGEPKHIGGTLQHMMEGKSSKCDSGHAENEKLRASAMHGDFDPLDGGHNNTAAGRLGSTAAAAGAAGVAGQTHNQTGNVRGVKESRPLKTTSSDHHGGLSSSSSVYSGAGLEKKPSLMDRINPMKDADGDGKKGFMK</sequence>
<gene>
    <name evidence="2" type="ORF">BU23DRAFT_650307</name>
</gene>
<dbReference type="OrthoDB" id="2118965at2759"/>
<accession>A0A6A5UZQ9</accession>
<feature type="region of interest" description="Disordered" evidence="1">
    <location>
        <begin position="250"/>
        <end position="323"/>
    </location>
</feature>
<keyword evidence="3" id="KW-1185">Reference proteome</keyword>
<dbReference type="PANTHER" id="PTHR38703:SF1">
    <property type="entry name" value="ALLERGEN"/>
    <property type="match status" value="1"/>
</dbReference>
<evidence type="ECO:0000256" key="1">
    <source>
        <dbReference type="SAM" id="MobiDB-lite"/>
    </source>
</evidence>